<protein>
    <recommendedName>
        <fullName evidence="2">ABC-three component systems C-terminal domain-containing protein</fullName>
    </recommendedName>
</protein>
<dbReference type="InterPro" id="IPR043504">
    <property type="entry name" value="Peptidase_S1_PA_chymotrypsin"/>
</dbReference>
<dbReference type="InterPro" id="IPR009003">
    <property type="entry name" value="Peptidase_S1_PA"/>
</dbReference>
<evidence type="ECO:0000313" key="3">
    <source>
        <dbReference type="EMBL" id="NOU94896.1"/>
    </source>
</evidence>
<dbReference type="InterPro" id="IPR046916">
    <property type="entry name" value="ABC-3C_CTD4"/>
</dbReference>
<name>A0A972K0P9_9BACL</name>
<evidence type="ECO:0000256" key="1">
    <source>
        <dbReference type="ARBA" id="ARBA00022825"/>
    </source>
</evidence>
<organism evidence="3 4">
    <name type="scientific">Paenibacillus foliorum</name>
    <dbReference type="NCBI Taxonomy" id="2654974"/>
    <lineage>
        <taxon>Bacteria</taxon>
        <taxon>Bacillati</taxon>
        <taxon>Bacillota</taxon>
        <taxon>Bacilli</taxon>
        <taxon>Bacillales</taxon>
        <taxon>Paenibacillaceae</taxon>
        <taxon>Paenibacillus</taxon>
    </lineage>
</organism>
<evidence type="ECO:0000313" key="4">
    <source>
        <dbReference type="Proteomes" id="UP000641588"/>
    </source>
</evidence>
<feature type="domain" description="ABC-three component systems C-terminal" evidence="2">
    <location>
        <begin position="202"/>
        <end position="410"/>
    </location>
</feature>
<accession>A0A972K0P9</accession>
<evidence type="ECO:0000259" key="2">
    <source>
        <dbReference type="Pfam" id="PF20280"/>
    </source>
</evidence>
<reference evidence="3" key="1">
    <citation type="submission" date="2019-10" db="EMBL/GenBank/DDBJ databases">
        <title>Description of Paenibacillus glebae sp. nov.</title>
        <authorList>
            <person name="Carlier A."/>
            <person name="Qi S."/>
        </authorList>
    </citation>
    <scope>NUCLEOTIDE SEQUENCE</scope>
    <source>
        <strain evidence="3">LMG 31456</strain>
    </source>
</reference>
<dbReference type="AlphaFoldDB" id="A0A972K0P9"/>
<dbReference type="Proteomes" id="UP000641588">
    <property type="component" value="Unassembled WGS sequence"/>
</dbReference>
<dbReference type="GO" id="GO:0008236">
    <property type="term" value="F:serine-type peptidase activity"/>
    <property type="evidence" value="ECO:0007669"/>
    <property type="project" value="UniProtKB-KW"/>
</dbReference>
<keyword evidence="4" id="KW-1185">Reference proteome</keyword>
<sequence length="439" mass="50565">MEIYQKYKELAVKIMCTDNAGKDLSYGSGCLFQPDTEEYTYVLTAKHCLKHVILEDGTIDASRIKVQRYFDQTIEVKECFAHDDLDIAVIIVALVPDIPHTFIIKPHYKGQVNVYGYPERLKNNSTDYRHKIECTINDILPEMYELTTNQHQMTYDNGIPNNIVGLSGSGVYTEVDNNILLGGIFSKLKTSDGAYSAFLVTDASRINEILVEKQLPLLIPKCLMNFVEYIKKAFNQHDRSIQRVLSKKAGQLNNISPKAMLEKFNNKLFIPYTEIEKVDILNENIWSGWVSLLTYLYIESGQYIDLTNLLTREKEDVVQKIKFYFSEPTKRLEDIVGLLLNTTVYEDLNSNDCIIVNSNDKVGNLELKNERIKKILRHVGQSFEDEMMINYSDFTKKISCIHIDSFSRKFYDSIETESDDPDLEEKLRNCISEVLDNVI</sequence>
<dbReference type="EMBL" id="WHOD01000066">
    <property type="protein sequence ID" value="NOU94896.1"/>
    <property type="molecule type" value="Genomic_DNA"/>
</dbReference>
<gene>
    <name evidence="3" type="ORF">GC093_16945</name>
</gene>
<keyword evidence="1" id="KW-0720">Serine protease</keyword>
<dbReference type="Gene3D" id="2.40.10.10">
    <property type="entry name" value="Trypsin-like serine proteases"/>
    <property type="match status" value="1"/>
</dbReference>
<proteinExistence type="predicted"/>
<dbReference type="SUPFAM" id="SSF50494">
    <property type="entry name" value="Trypsin-like serine proteases"/>
    <property type="match status" value="1"/>
</dbReference>
<keyword evidence="1" id="KW-0378">Hydrolase</keyword>
<dbReference type="Pfam" id="PF20280">
    <property type="entry name" value="CTD4"/>
    <property type="match status" value="1"/>
</dbReference>
<keyword evidence="1" id="KW-0645">Protease</keyword>
<dbReference type="RefSeq" id="WP_171653115.1">
    <property type="nucleotide sequence ID" value="NZ_WHOD01000066.1"/>
</dbReference>
<comment type="caution">
    <text evidence="3">The sequence shown here is derived from an EMBL/GenBank/DDBJ whole genome shotgun (WGS) entry which is preliminary data.</text>
</comment>